<evidence type="ECO:0000313" key="5">
    <source>
        <dbReference type="EMBL" id="SHE82398.1"/>
    </source>
</evidence>
<keyword evidence="2" id="KW-0238">DNA-binding</keyword>
<organism evidence="5 6">
    <name type="scientific">Devosia limi DSM 17137</name>
    <dbReference type="NCBI Taxonomy" id="1121477"/>
    <lineage>
        <taxon>Bacteria</taxon>
        <taxon>Pseudomonadati</taxon>
        <taxon>Pseudomonadota</taxon>
        <taxon>Alphaproteobacteria</taxon>
        <taxon>Hyphomicrobiales</taxon>
        <taxon>Devosiaceae</taxon>
        <taxon>Devosia</taxon>
    </lineage>
</organism>
<proteinExistence type="predicted"/>
<name>A0A1M4WME8_9HYPH</name>
<dbReference type="Pfam" id="PF00392">
    <property type="entry name" value="GntR"/>
    <property type="match status" value="1"/>
</dbReference>
<dbReference type="Gene3D" id="1.10.10.10">
    <property type="entry name" value="Winged helix-like DNA-binding domain superfamily/Winged helix DNA-binding domain"/>
    <property type="match status" value="1"/>
</dbReference>
<dbReference type="RefSeq" id="WP_052950572.1">
    <property type="nucleotide sequence ID" value="NZ_FQVC01000003.1"/>
</dbReference>
<dbReference type="SUPFAM" id="SSF48008">
    <property type="entry name" value="GntR ligand-binding domain-like"/>
    <property type="match status" value="1"/>
</dbReference>
<dbReference type="PANTHER" id="PTHR43537:SF44">
    <property type="entry name" value="GNTR FAMILY REGULATORY PROTEIN"/>
    <property type="match status" value="1"/>
</dbReference>
<accession>A0A1M4WME8</accession>
<protein>
    <submittedName>
        <fullName evidence="5">GntR family transcriptional regulator, transcriptional repressor for pyruvate dehydrogenase complex</fullName>
    </submittedName>
</protein>
<evidence type="ECO:0000256" key="3">
    <source>
        <dbReference type="ARBA" id="ARBA00023163"/>
    </source>
</evidence>
<dbReference type="InterPro" id="IPR000524">
    <property type="entry name" value="Tscrpt_reg_HTH_GntR"/>
</dbReference>
<dbReference type="Gene3D" id="1.20.120.530">
    <property type="entry name" value="GntR ligand-binding domain-like"/>
    <property type="match status" value="1"/>
</dbReference>
<dbReference type="Proteomes" id="UP000184533">
    <property type="component" value="Unassembled WGS sequence"/>
</dbReference>
<keyword evidence="1" id="KW-0805">Transcription regulation</keyword>
<dbReference type="AlphaFoldDB" id="A0A1M4WME8"/>
<keyword evidence="5" id="KW-0670">Pyruvate</keyword>
<dbReference type="PROSITE" id="PS50949">
    <property type="entry name" value="HTH_GNTR"/>
    <property type="match status" value="1"/>
</dbReference>
<evidence type="ECO:0000256" key="2">
    <source>
        <dbReference type="ARBA" id="ARBA00023125"/>
    </source>
</evidence>
<evidence type="ECO:0000313" key="6">
    <source>
        <dbReference type="Proteomes" id="UP000184533"/>
    </source>
</evidence>
<dbReference type="GO" id="GO:0003700">
    <property type="term" value="F:DNA-binding transcription factor activity"/>
    <property type="evidence" value="ECO:0007669"/>
    <property type="project" value="InterPro"/>
</dbReference>
<gene>
    <name evidence="5" type="ORF">SAMN02745223_01142</name>
</gene>
<feature type="domain" description="HTH gntR-type" evidence="4">
    <location>
        <begin position="12"/>
        <end position="79"/>
    </location>
</feature>
<dbReference type="GO" id="GO:0003677">
    <property type="term" value="F:DNA binding"/>
    <property type="evidence" value="ECO:0007669"/>
    <property type="project" value="UniProtKB-KW"/>
</dbReference>
<evidence type="ECO:0000259" key="4">
    <source>
        <dbReference type="PROSITE" id="PS50949"/>
    </source>
</evidence>
<dbReference type="SMART" id="SM00345">
    <property type="entry name" value="HTH_GNTR"/>
    <property type="match status" value="1"/>
</dbReference>
<dbReference type="Pfam" id="PF07729">
    <property type="entry name" value="FCD"/>
    <property type="match status" value="1"/>
</dbReference>
<evidence type="ECO:0000256" key="1">
    <source>
        <dbReference type="ARBA" id="ARBA00023015"/>
    </source>
</evidence>
<dbReference type="InterPro" id="IPR036388">
    <property type="entry name" value="WH-like_DNA-bd_sf"/>
</dbReference>
<keyword evidence="3" id="KW-0804">Transcription</keyword>
<dbReference type="SUPFAM" id="SSF46785">
    <property type="entry name" value="Winged helix' DNA-binding domain"/>
    <property type="match status" value="1"/>
</dbReference>
<dbReference type="InterPro" id="IPR036390">
    <property type="entry name" value="WH_DNA-bd_sf"/>
</dbReference>
<dbReference type="EMBL" id="FQVC01000003">
    <property type="protein sequence ID" value="SHE82398.1"/>
    <property type="molecule type" value="Genomic_DNA"/>
</dbReference>
<dbReference type="InterPro" id="IPR008920">
    <property type="entry name" value="TF_FadR/GntR_C"/>
</dbReference>
<dbReference type="PANTHER" id="PTHR43537">
    <property type="entry name" value="TRANSCRIPTIONAL REGULATOR, GNTR FAMILY"/>
    <property type="match status" value="1"/>
</dbReference>
<dbReference type="CDD" id="cd07377">
    <property type="entry name" value="WHTH_GntR"/>
    <property type="match status" value="1"/>
</dbReference>
<reference evidence="5 6" key="1">
    <citation type="submission" date="2016-11" db="EMBL/GenBank/DDBJ databases">
        <authorList>
            <person name="Jaros S."/>
            <person name="Januszkiewicz K."/>
            <person name="Wedrychowicz H."/>
        </authorList>
    </citation>
    <scope>NUCLEOTIDE SEQUENCE [LARGE SCALE GENOMIC DNA]</scope>
    <source>
        <strain evidence="5 6">DSM 17137</strain>
    </source>
</reference>
<dbReference type="PRINTS" id="PR00035">
    <property type="entry name" value="HTHGNTR"/>
</dbReference>
<dbReference type="SMART" id="SM00895">
    <property type="entry name" value="FCD"/>
    <property type="match status" value="1"/>
</dbReference>
<dbReference type="InterPro" id="IPR011711">
    <property type="entry name" value="GntR_C"/>
</dbReference>
<dbReference type="OrthoDB" id="9805385at2"/>
<sequence>MANQDPERIDQSSAASSVADSLAHLILTELPPGSSLPSEAELATRYDVSRLTIREAVKMLEGRGLLEIARGRRAVVRQPDGSAFTDFLSSVIRYDPKGLFDLIEVRLSLEVQSATLAAKRSGRAGIAAIENALQGMRDAASAADGIDSEAGELRFHTYDVGFHEAIALASGNRVLGYLFEAMAVPLREGFYISRRGHEQRGHSIQDTIEAHQRILDCIKDGNGRAAAEAMRLHLKDTERDIRAALSTLSHSTTPRT</sequence>